<dbReference type="InterPro" id="IPR036852">
    <property type="entry name" value="Peptidase_S8/S53_dom_sf"/>
</dbReference>
<name>A0AAD4EZ03_9PEZI</name>
<evidence type="ECO:0000259" key="6">
    <source>
        <dbReference type="Pfam" id="PF00082"/>
    </source>
</evidence>
<accession>A0AAD4EZ03</accession>
<proteinExistence type="inferred from homology"/>
<dbReference type="InterPro" id="IPR000209">
    <property type="entry name" value="Peptidase_S8/S53_dom"/>
</dbReference>
<dbReference type="PANTHER" id="PTHR43806:SF11">
    <property type="entry name" value="CEREVISIN-RELATED"/>
    <property type="match status" value="1"/>
</dbReference>
<dbReference type="EMBL" id="JAHCVI010000002">
    <property type="protein sequence ID" value="KAG7289730.1"/>
    <property type="molecule type" value="Genomic_DNA"/>
</dbReference>
<evidence type="ECO:0000313" key="9">
    <source>
        <dbReference type="Proteomes" id="UP001197093"/>
    </source>
</evidence>
<comment type="caution">
    <text evidence="5">Lacks conserved residue(s) required for the propagation of feature annotation.</text>
</comment>
<dbReference type="SUPFAM" id="SSF52743">
    <property type="entry name" value="Subtilisin-like"/>
    <property type="match status" value="1"/>
</dbReference>
<dbReference type="Proteomes" id="UP001197093">
    <property type="component" value="Unassembled WGS sequence"/>
</dbReference>
<evidence type="ECO:0000256" key="1">
    <source>
        <dbReference type="ARBA" id="ARBA00011073"/>
    </source>
</evidence>
<keyword evidence="9" id="KW-1185">Reference proteome</keyword>
<keyword evidence="4" id="KW-0720">Serine protease</keyword>
<evidence type="ECO:0000259" key="7">
    <source>
        <dbReference type="Pfam" id="PF24476"/>
    </source>
</evidence>
<dbReference type="GO" id="GO:0006508">
    <property type="term" value="P:proteolysis"/>
    <property type="evidence" value="ECO:0007669"/>
    <property type="project" value="UniProtKB-KW"/>
</dbReference>
<protein>
    <recommendedName>
        <fullName evidence="10">Peptidase S8/S53 domain-containing protein</fullName>
    </recommendedName>
</protein>
<dbReference type="Gene3D" id="3.40.50.200">
    <property type="entry name" value="Peptidase S8/S53 domain"/>
    <property type="match status" value="1"/>
</dbReference>
<keyword evidence="2" id="KW-0645">Protease</keyword>
<keyword evidence="3" id="KW-0378">Hydrolase</keyword>
<organism evidence="8 9">
    <name type="scientific">Staphylotrichum longicolle</name>
    <dbReference type="NCBI Taxonomy" id="669026"/>
    <lineage>
        <taxon>Eukaryota</taxon>
        <taxon>Fungi</taxon>
        <taxon>Dikarya</taxon>
        <taxon>Ascomycota</taxon>
        <taxon>Pezizomycotina</taxon>
        <taxon>Sordariomycetes</taxon>
        <taxon>Sordariomycetidae</taxon>
        <taxon>Sordariales</taxon>
        <taxon>Chaetomiaceae</taxon>
        <taxon>Staphylotrichum</taxon>
    </lineage>
</organism>
<dbReference type="PRINTS" id="PR00723">
    <property type="entry name" value="SUBTILISIN"/>
</dbReference>
<evidence type="ECO:0008006" key="10">
    <source>
        <dbReference type="Google" id="ProtNLM"/>
    </source>
</evidence>
<evidence type="ECO:0000256" key="4">
    <source>
        <dbReference type="ARBA" id="ARBA00022825"/>
    </source>
</evidence>
<evidence type="ECO:0000256" key="5">
    <source>
        <dbReference type="PROSITE-ProRule" id="PRU01240"/>
    </source>
</evidence>
<feature type="domain" description="DUF7580" evidence="7">
    <location>
        <begin position="90"/>
        <end position="399"/>
    </location>
</feature>
<evidence type="ECO:0000256" key="2">
    <source>
        <dbReference type="ARBA" id="ARBA00022670"/>
    </source>
</evidence>
<dbReference type="GO" id="GO:0004252">
    <property type="term" value="F:serine-type endopeptidase activity"/>
    <property type="evidence" value="ECO:0007669"/>
    <property type="project" value="InterPro"/>
</dbReference>
<gene>
    <name evidence="8" type="ORF">NEMBOFW57_006106</name>
</gene>
<feature type="domain" description="Peptidase S8/S53" evidence="6">
    <location>
        <begin position="475"/>
        <end position="695"/>
    </location>
</feature>
<dbReference type="PANTHER" id="PTHR43806">
    <property type="entry name" value="PEPTIDASE S8"/>
    <property type="match status" value="1"/>
</dbReference>
<dbReference type="InterPro" id="IPR050131">
    <property type="entry name" value="Peptidase_S8_subtilisin-like"/>
</dbReference>
<dbReference type="Pfam" id="PF24476">
    <property type="entry name" value="DUF7580"/>
    <property type="match status" value="1"/>
</dbReference>
<evidence type="ECO:0000256" key="3">
    <source>
        <dbReference type="ARBA" id="ARBA00022801"/>
    </source>
</evidence>
<dbReference type="PROSITE" id="PS51892">
    <property type="entry name" value="SUBTILASE"/>
    <property type="match status" value="1"/>
</dbReference>
<dbReference type="AlphaFoldDB" id="A0AAD4EZ03"/>
<dbReference type="InterPro" id="IPR056002">
    <property type="entry name" value="DUF7580"/>
</dbReference>
<dbReference type="CDD" id="cd00306">
    <property type="entry name" value="Peptidases_S8_S53"/>
    <property type="match status" value="1"/>
</dbReference>
<dbReference type="InterPro" id="IPR015500">
    <property type="entry name" value="Peptidase_S8_subtilisin-rel"/>
</dbReference>
<comment type="caution">
    <text evidence="8">The sequence shown here is derived from an EMBL/GenBank/DDBJ whole genome shotgun (WGS) entry which is preliminary data.</text>
</comment>
<evidence type="ECO:0000313" key="8">
    <source>
        <dbReference type="EMBL" id="KAG7289730.1"/>
    </source>
</evidence>
<comment type="similarity">
    <text evidence="1 5">Belongs to the peptidase S8 family.</text>
</comment>
<reference evidence="8" key="1">
    <citation type="submission" date="2023-02" db="EMBL/GenBank/DDBJ databases">
        <authorList>
            <person name="Palmer J.M."/>
        </authorList>
    </citation>
    <scope>NUCLEOTIDE SEQUENCE</scope>
    <source>
        <strain evidence="8">FW57</strain>
    </source>
</reference>
<dbReference type="Pfam" id="PF00082">
    <property type="entry name" value="Peptidase_S8"/>
    <property type="match status" value="1"/>
</dbReference>
<sequence>MLILSFFRRNIADAETLKSACDDLLNKLTQGEDGAEDLPNSALQDLDGLHTSADFNNDCFRALQLIAECDPALHTTSHTMVAMGRDSQESWHPARLCLHETENSQEPLSPFVKVLVPAMDLTLWQEFCLIIQTENSLDDSQQLLTRGGFCPLLEREITARLFLSFKHGHGLFLLKKSQVLKQLLQAGLGETLATVIRNYDLTPRDKVMLSYAIARSFWQYYDSELMQTKWTSDTIWFMPEESSRGHRGTLPLCAYLSFPFGGPSNTTPDVVQDDLLTHRCPRIFDIGVLLLEIGLAKPFRTGRRRDKVAQANLSHKIATDEMLELEKMNWDGFANSKKYFDSAVRYCLNDTHFILPSEQPKSLRQGGVLSARPTTASDSQADVLKRRKIFYKNVVRPLAWLAKRGFGAQAGDIPYVKKKPSSPSLQNASSNTLWQAEPDALFHSAIVPKMWLSDLMKISRQVESKRRECRVAAPVRVAILDTGLNMDLPVFTKKRGLLKSIKDMKDFVKPGTTTMTDTFGHGTFMARLVMECAPGAEILVARVAEDTHGLKSSQASIKEAILWAGQTGKADIIVMAFGFPNDNQEIREAIETVQQQRKEDIIFLASAGNSSTDDESFPARHPSVISVYATNCHGAFLQSNSASTSKGAAVLGTYGDDIPDSLRDEFRTTYPKVCEPGSSVATAVMAGISATMLAYASVLTSLVPLQGVAASTSHAVLRRLWTTKGMEAMLYRLAQEDQDRPRLKAVKPMWFWKSRPNDTARYCAVFDTLSDIDRRFPRAAEPG</sequence>